<protein>
    <submittedName>
        <fullName evidence="1">Uncharacterized protein</fullName>
    </submittedName>
</protein>
<reference evidence="1" key="1">
    <citation type="journal article" date="2019" name="Sci. Rep.">
        <title>Draft genome of Tanacetum cinerariifolium, the natural source of mosquito coil.</title>
        <authorList>
            <person name="Yamashiro T."/>
            <person name="Shiraishi A."/>
            <person name="Satake H."/>
            <person name="Nakayama K."/>
        </authorList>
    </citation>
    <scope>NUCLEOTIDE SEQUENCE</scope>
</reference>
<sequence>VIIEGGNGYEEDDDVGDLKKKTKIETKKIKDQNLSLANEE</sequence>
<dbReference type="EMBL" id="BKCJ011471837">
    <property type="protein sequence ID" value="GFD36438.1"/>
    <property type="molecule type" value="Genomic_DNA"/>
</dbReference>
<proteinExistence type="predicted"/>
<name>A0A699VSK6_TANCI</name>
<evidence type="ECO:0000313" key="1">
    <source>
        <dbReference type="EMBL" id="GFD36438.1"/>
    </source>
</evidence>
<feature type="non-terminal residue" evidence="1">
    <location>
        <position position="1"/>
    </location>
</feature>
<organism evidence="1">
    <name type="scientific">Tanacetum cinerariifolium</name>
    <name type="common">Dalmatian daisy</name>
    <name type="synonym">Chrysanthemum cinerariifolium</name>
    <dbReference type="NCBI Taxonomy" id="118510"/>
    <lineage>
        <taxon>Eukaryota</taxon>
        <taxon>Viridiplantae</taxon>
        <taxon>Streptophyta</taxon>
        <taxon>Embryophyta</taxon>
        <taxon>Tracheophyta</taxon>
        <taxon>Spermatophyta</taxon>
        <taxon>Magnoliopsida</taxon>
        <taxon>eudicotyledons</taxon>
        <taxon>Gunneridae</taxon>
        <taxon>Pentapetalae</taxon>
        <taxon>asterids</taxon>
        <taxon>campanulids</taxon>
        <taxon>Asterales</taxon>
        <taxon>Asteraceae</taxon>
        <taxon>Asteroideae</taxon>
        <taxon>Anthemideae</taxon>
        <taxon>Anthemidinae</taxon>
        <taxon>Tanacetum</taxon>
    </lineage>
</organism>
<dbReference type="AlphaFoldDB" id="A0A699VSK6"/>
<accession>A0A699VSK6</accession>
<gene>
    <name evidence="1" type="ORF">Tci_908407</name>
</gene>
<comment type="caution">
    <text evidence="1">The sequence shown here is derived from an EMBL/GenBank/DDBJ whole genome shotgun (WGS) entry which is preliminary data.</text>
</comment>